<evidence type="ECO:0000256" key="3">
    <source>
        <dbReference type="ARBA" id="ARBA00022692"/>
    </source>
</evidence>
<keyword evidence="5 6" id="KW-0472">Membrane</keyword>
<keyword evidence="2" id="KW-1003">Cell membrane</keyword>
<dbReference type="PANTHER" id="PTHR43124">
    <property type="entry name" value="PURINE EFFLUX PUMP PBUE"/>
    <property type="match status" value="1"/>
</dbReference>
<sequence length="392" mass="41628">MLGAATFPALLPTFLAEWNLSKTDAGWLNGIYYVGYLAAVPVLVSLTDRTPPRKIYYLCMVLTAGGTLGFALMTSGFWSAFVFRVISGVALAGTYMPGLKLLSNHLRHMAGDKDQSRAVAFYTSSFGIGTAISFYLSGVVATALDWHWAFGLASLGPAAAVVLAFLAFPRQDPEQTDQPSTHLLDFRPVFQCRAVMGYVLAYTAHNFELFVFRAWGVTYLVFAAATGPTGNMGWSATAIAAVINLLGLPSSVLGNELSRRFGRHRIITIVMLSSAVLACVLGISADWPYWVVVGLSLLYGITLTGDSASITAGVVAAAPKGYQGATMAVHSCIGFIGAFAGPLMFGVMLDFTSPTGVGGETIASWGWAFAFTGLIVTLGPLALALLREKKKN</sequence>
<feature type="transmembrane region" description="Helical" evidence="6">
    <location>
        <begin position="233"/>
        <end position="254"/>
    </location>
</feature>
<evidence type="ECO:0000256" key="1">
    <source>
        <dbReference type="ARBA" id="ARBA00004651"/>
    </source>
</evidence>
<dbReference type="Gene3D" id="1.20.1250.20">
    <property type="entry name" value="MFS general substrate transporter like domains"/>
    <property type="match status" value="1"/>
</dbReference>
<feature type="transmembrane region" description="Helical" evidence="6">
    <location>
        <begin position="297"/>
        <end position="318"/>
    </location>
</feature>
<feature type="transmembrane region" description="Helical" evidence="6">
    <location>
        <begin position="119"/>
        <end position="140"/>
    </location>
</feature>
<dbReference type="InterPro" id="IPR036259">
    <property type="entry name" value="MFS_trans_sf"/>
</dbReference>
<dbReference type="PROSITE" id="PS50850">
    <property type="entry name" value="MFS"/>
    <property type="match status" value="1"/>
</dbReference>
<dbReference type="InterPro" id="IPR050189">
    <property type="entry name" value="MFS_Efflux_Transporters"/>
</dbReference>
<feature type="transmembrane region" description="Helical" evidence="6">
    <location>
        <begin position="55"/>
        <end position="72"/>
    </location>
</feature>
<evidence type="ECO:0000259" key="7">
    <source>
        <dbReference type="PROSITE" id="PS50850"/>
    </source>
</evidence>
<dbReference type="PANTHER" id="PTHR43124:SF3">
    <property type="entry name" value="CHLORAMPHENICOL EFFLUX PUMP RV0191"/>
    <property type="match status" value="1"/>
</dbReference>
<keyword evidence="3 6" id="KW-0812">Transmembrane</keyword>
<evidence type="ECO:0000256" key="6">
    <source>
        <dbReference type="SAM" id="Phobius"/>
    </source>
</evidence>
<protein>
    <submittedName>
        <fullName evidence="8">Major facilitator permease superfamily protein</fullName>
    </submittedName>
</protein>
<proteinExistence type="predicted"/>
<evidence type="ECO:0000256" key="5">
    <source>
        <dbReference type="ARBA" id="ARBA00023136"/>
    </source>
</evidence>
<dbReference type="InterPro" id="IPR020846">
    <property type="entry name" value="MFS_dom"/>
</dbReference>
<evidence type="ECO:0000256" key="4">
    <source>
        <dbReference type="ARBA" id="ARBA00022989"/>
    </source>
</evidence>
<evidence type="ECO:0000256" key="2">
    <source>
        <dbReference type="ARBA" id="ARBA00022475"/>
    </source>
</evidence>
<comment type="subcellular location">
    <subcellularLocation>
        <location evidence="1">Cell membrane</location>
        <topology evidence="1">Multi-pass membrane protein</topology>
    </subcellularLocation>
</comment>
<dbReference type="InterPro" id="IPR011701">
    <property type="entry name" value="MFS"/>
</dbReference>
<feature type="domain" description="Major facilitator superfamily (MFS) profile" evidence="7">
    <location>
        <begin position="1"/>
        <end position="391"/>
    </location>
</feature>
<dbReference type="Pfam" id="PF07690">
    <property type="entry name" value="MFS_1"/>
    <property type="match status" value="1"/>
</dbReference>
<feature type="transmembrane region" description="Helical" evidence="6">
    <location>
        <begin position="146"/>
        <end position="168"/>
    </location>
</feature>
<organism evidence="8">
    <name type="scientific">uncultured marine thaumarchaeote KM3_41_D11</name>
    <dbReference type="NCBI Taxonomy" id="1456145"/>
    <lineage>
        <taxon>Archaea</taxon>
        <taxon>Nitrososphaerota</taxon>
        <taxon>environmental samples</taxon>
    </lineage>
</organism>
<dbReference type="GO" id="GO:0005886">
    <property type="term" value="C:plasma membrane"/>
    <property type="evidence" value="ECO:0007669"/>
    <property type="project" value="UniProtKB-SubCell"/>
</dbReference>
<feature type="transmembrane region" description="Helical" evidence="6">
    <location>
        <begin position="325"/>
        <end position="345"/>
    </location>
</feature>
<dbReference type="EMBL" id="KF900875">
    <property type="protein sequence ID" value="AIF09877.1"/>
    <property type="molecule type" value="Genomic_DNA"/>
</dbReference>
<dbReference type="GO" id="GO:0022857">
    <property type="term" value="F:transmembrane transporter activity"/>
    <property type="evidence" value="ECO:0007669"/>
    <property type="project" value="InterPro"/>
</dbReference>
<feature type="transmembrane region" description="Helical" evidence="6">
    <location>
        <begin position="266"/>
        <end position="285"/>
    </location>
</feature>
<keyword evidence="4 6" id="KW-1133">Transmembrane helix</keyword>
<dbReference type="SUPFAM" id="SSF103473">
    <property type="entry name" value="MFS general substrate transporter"/>
    <property type="match status" value="1"/>
</dbReference>
<feature type="transmembrane region" description="Helical" evidence="6">
    <location>
        <begin position="26"/>
        <end position="46"/>
    </location>
</feature>
<accession>A0A075H5X3</accession>
<dbReference type="AlphaFoldDB" id="A0A075H5X3"/>
<feature type="transmembrane region" description="Helical" evidence="6">
    <location>
        <begin position="365"/>
        <end position="386"/>
    </location>
</feature>
<reference evidence="8" key="1">
    <citation type="journal article" date="2014" name="Genome Biol. Evol.">
        <title>Pangenome evidence for extensive interdomain horizontal transfer affecting lineage core and shell genes in uncultured planktonic thaumarchaeota and euryarchaeota.</title>
        <authorList>
            <person name="Deschamps P."/>
            <person name="Zivanovic Y."/>
            <person name="Moreira D."/>
            <person name="Rodriguez-Valera F."/>
            <person name="Lopez-Garcia P."/>
        </authorList>
    </citation>
    <scope>NUCLEOTIDE SEQUENCE</scope>
</reference>
<evidence type="ECO:0000313" key="8">
    <source>
        <dbReference type="EMBL" id="AIF09877.1"/>
    </source>
</evidence>
<feature type="transmembrane region" description="Helical" evidence="6">
    <location>
        <begin position="78"/>
        <end position="98"/>
    </location>
</feature>
<name>A0A075H5X3_9ARCH</name>